<reference evidence="1" key="1">
    <citation type="submission" date="2017-07" db="EMBL/GenBank/DDBJ databases">
        <authorList>
            <person name="Mikheyev A."/>
            <person name="Grau M."/>
        </authorList>
    </citation>
    <scope>NUCLEOTIDE SEQUENCE</scope>
    <source>
        <tissue evidence="1">Venom_gland</tissue>
    </source>
</reference>
<name>A0A2D4MB32_9SAUR</name>
<sequence length="140" mass="16640">MFQNISLIKNWQNHFRSKLDLISLAQQKNRGVALYVKEKIAAKQIYKDRKGRILIVELEINHKKVAIVEIYTLNGGQEQFYRTLKNIIHIIEYDEICLLGDFNAITDKKLDYKSNNIKKEQEEHYQKIFKMAEELNIQDI</sequence>
<reference evidence="1" key="2">
    <citation type="submission" date="2017-11" db="EMBL/GenBank/DDBJ databases">
        <title>Coralsnake Venomics: Analyses of Venom Gland Transcriptomes and Proteomes of Six Brazilian Taxa.</title>
        <authorList>
            <person name="Aird S.D."/>
            <person name="Jorge da Silva N."/>
            <person name="Qiu L."/>
            <person name="Villar-Briones A."/>
            <person name="Aparecida-Saddi V."/>
            <person name="Campos-Telles M.P."/>
            <person name="Grau M."/>
            <person name="Mikheyev A.S."/>
        </authorList>
    </citation>
    <scope>NUCLEOTIDE SEQUENCE</scope>
    <source>
        <tissue evidence="1">Venom_gland</tissue>
    </source>
</reference>
<accession>A0A2D4MB32</accession>
<dbReference type="SUPFAM" id="SSF56219">
    <property type="entry name" value="DNase I-like"/>
    <property type="match status" value="1"/>
</dbReference>
<evidence type="ECO:0000313" key="1">
    <source>
        <dbReference type="EMBL" id="LAB30587.1"/>
    </source>
</evidence>
<dbReference type="EMBL" id="IACM01084708">
    <property type="protein sequence ID" value="LAB30587.1"/>
    <property type="molecule type" value="Transcribed_RNA"/>
</dbReference>
<dbReference type="InterPro" id="IPR036691">
    <property type="entry name" value="Endo/exonu/phosph_ase_sf"/>
</dbReference>
<protein>
    <recommendedName>
        <fullName evidence="2">Endonuclease/exonuclease/phosphatase domain-containing protein</fullName>
    </recommendedName>
</protein>
<dbReference type="AlphaFoldDB" id="A0A2D4MB32"/>
<evidence type="ECO:0008006" key="2">
    <source>
        <dbReference type="Google" id="ProtNLM"/>
    </source>
</evidence>
<organism evidence="1">
    <name type="scientific">Micrurus spixii</name>
    <name type="common">Amazon coral snake</name>
    <dbReference type="NCBI Taxonomy" id="129469"/>
    <lineage>
        <taxon>Eukaryota</taxon>
        <taxon>Metazoa</taxon>
        <taxon>Chordata</taxon>
        <taxon>Craniata</taxon>
        <taxon>Vertebrata</taxon>
        <taxon>Euteleostomi</taxon>
        <taxon>Lepidosauria</taxon>
        <taxon>Squamata</taxon>
        <taxon>Bifurcata</taxon>
        <taxon>Unidentata</taxon>
        <taxon>Episquamata</taxon>
        <taxon>Toxicofera</taxon>
        <taxon>Serpentes</taxon>
        <taxon>Colubroidea</taxon>
        <taxon>Elapidae</taxon>
        <taxon>Elapinae</taxon>
        <taxon>Micrurus</taxon>
    </lineage>
</organism>
<dbReference type="Gene3D" id="3.60.10.10">
    <property type="entry name" value="Endonuclease/exonuclease/phosphatase"/>
    <property type="match status" value="1"/>
</dbReference>
<proteinExistence type="predicted"/>